<dbReference type="SUPFAM" id="SSF50129">
    <property type="entry name" value="GroES-like"/>
    <property type="match status" value="1"/>
</dbReference>
<dbReference type="InterPro" id="IPR013149">
    <property type="entry name" value="ADH-like_C"/>
</dbReference>
<dbReference type="GO" id="GO:0046872">
    <property type="term" value="F:metal ion binding"/>
    <property type="evidence" value="ECO:0007669"/>
    <property type="project" value="UniProtKB-KW"/>
</dbReference>
<dbReference type="GO" id="GO:0016491">
    <property type="term" value="F:oxidoreductase activity"/>
    <property type="evidence" value="ECO:0007669"/>
    <property type="project" value="UniProtKB-KW"/>
</dbReference>
<accession>A0A423PDN4</accession>
<proteinExistence type="predicted"/>
<dbReference type="Gene3D" id="3.40.50.720">
    <property type="entry name" value="NAD(P)-binding Rossmann-like Domain"/>
    <property type="match status" value="1"/>
</dbReference>
<keyword evidence="2" id="KW-0862">Zinc</keyword>
<dbReference type="Pfam" id="PF00107">
    <property type="entry name" value="ADH_zinc_N"/>
    <property type="match status" value="1"/>
</dbReference>
<evidence type="ECO:0000259" key="4">
    <source>
        <dbReference type="SMART" id="SM00829"/>
    </source>
</evidence>
<dbReference type="InterPro" id="IPR036291">
    <property type="entry name" value="NAD(P)-bd_dom_sf"/>
</dbReference>
<evidence type="ECO:0000313" key="5">
    <source>
        <dbReference type="EMBL" id="ROO23111.1"/>
    </source>
</evidence>
<dbReference type="InterPro" id="IPR020843">
    <property type="entry name" value="ER"/>
</dbReference>
<gene>
    <name evidence="5" type="ORF">SAHL_17045</name>
</gene>
<evidence type="ECO:0000256" key="2">
    <source>
        <dbReference type="ARBA" id="ARBA00022833"/>
    </source>
</evidence>
<dbReference type="SUPFAM" id="SSF51735">
    <property type="entry name" value="NAD(P)-binding Rossmann-fold domains"/>
    <property type="match status" value="1"/>
</dbReference>
<dbReference type="PANTHER" id="PTHR43401">
    <property type="entry name" value="L-THREONINE 3-DEHYDROGENASE"/>
    <property type="match status" value="1"/>
</dbReference>
<keyword evidence="3" id="KW-0560">Oxidoreductase</keyword>
<keyword evidence="1" id="KW-0479">Metal-binding</keyword>
<dbReference type="Pfam" id="PF08240">
    <property type="entry name" value="ADH_N"/>
    <property type="match status" value="1"/>
</dbReference>
<dbReference type="InterPro" id="IPR011032">
    <property type="entry name" value="GroES-like_sf"/>
</dbReference>
<dbReference type="AlphaFoldDB" id="A0A423PDN4"/>
<name>A0A423PDN4_9GAMM</name>
<dbReference type="InterPro" id="IPR050129">
    <property type="entry name" value="Zn_alcohol_dh"/>
</dbReference>
<feature type="domain" description="Enoyl reductase (ER)" evidence="4">
    <location>
        <begin position="9"/>
        <end position="342"/>
    </location>
</feature>
<reference evidence="5 6" key="1">
    <citation type="submission" date="2013-10" db="EMBL/GenBank/DDBJ databases">
        <title>Salinisphaera halophila YIM 95161 Genome Sequencing.</title>
        <authorList>
            <person name="Lai Q."/>
            <person name="Li C."/>
            <person name="Shao Z."/>
        </authorList>
    </citation>
    <scope>NUCLEOTIDE SEQUENCE [LARGE SCALE GENOMIC DNA]</scope>
    <source>
        <strain evidence="5 6">YIM 95161</strain>
    </source>
</reference>
<dbReference type="SMART" id="SM00829">
    <property type="entry name" value="PKS_ER"/>
    <property type="match status" value="1"/>
</dbReference>
<dbReference type="InterPro" id="IPR013154">
    <property type="entry name" value="ADH-like_N"/>
</dbReference>
<organism evidence="5 6">
    <name type="scientific">Salinisphaera orenii YIM 95161</name>
    <dbReference type="NCBI Taxonomy" id="1051139"/>
    <lineage>
        <taxon>Bacteria</taxon>
        <taxon>Pseudomonadati</taxon>
        <taxon>Pseudomonadota</taxon>
        <taxon>Gammaproteobacteria</taxon>
        <taxon>Salinisphaerales</taxon>
        <taxon>Salinisphaeraceae</taxon>
        <taxon>Salinisphaera</taxon>
    </lineage>
</organism>
<dbReference type="EMBL" id="AYKF01000143">
    <property type="protein sequence ID" value="ROO23111.1"/>
    <property type="molecule type" value="Genomic_DNA"/>
</dbReference>
<dbReference type="PANTHER" id="PTHR43401:SF2">
    <property type="entry name" value="L-THREONINE 3-DEHYDROGENASE"/>
    <property type="match status" value="1"/>
</dbReference>
<comment type="caution">
    <text evidence="5">The sequence shown here is derived from an EMBL/GenBank/DDBJ whole genome shotgun (WGS) entry which is preliminary data.</text>
</comment>
<evidence type="ECO:0000256" key="3">
    <source>
        <dbReference type="ARBA" id="ARBA00023002"/>
    </source>
</evidence>
<protein>
    <submittedName>
        <fullName evidence="5">Sorbitol dehydrogenase</fullName>
    </submittedName>
</protein>
<evidence type="ECO:0000256" key="1">
    <source>
        <dbReference type="ARBA" id="ARBA00022723"/>
    </source>
</evidence>
<evidence type="ECO:0000313" key="6">
    <source>
        <dbReference type="Proteomes" id="UP000285123"/>
    </source>
</evidence>
<sequence length="347" mass="36771">MMLALRKTSTAFGLDVVEVDEPGPPAAHEVQIEIAATGICGSDLHVYESTPGYEFMHDRLPVTLGHEFAGTVAAAGSATTSFRVGDRVTAWPTTACGDCFHCRAERPQDCQAREVIGLHIDGGFAARVNVPAGNCYRLPEGLDLDLAALSEPLSIAENALDVGECAAGDAVVVLGPGPIGVALAWLAQHRGCAPVLLAGLHDSGRLALARRMGVEHCVDLADEPLADAVERVFGRPVDRVIEATGVVDSVHQGLAALRSSGILVVAGIHSQPIEIPLTQLVRDKKQLRAAHDTKAAAWPRVLAVLAEHGERLSEMITDRLPLADAIDGFERARNRDAMKILLKPETA</sequence>
<dbReference type="Proteomes" id="UP000285123">
    <property type="component" value="Unassembled WGS sequence"/>
</dbReference>
<dbReference type="Gene3D" id="3.90.180.10">
    <property type="entry name" value="Medium-chain alcohol dehydrogenases, catalytic domain"/>
    <property type="match status" value="1"/>
</dbReference>